<evidence type="ECO:0000313" key="3">
    <source>
        <dbReference type="Proteomes" id="UP001432180"/>
    </source>
</evidence>
<dbReference type="Pfam" id="PF03050">
    <property type="entry name" value="DDE_Tnp_IS66"/>
    <property type="match status" value="1"/>
</dbReference>
<dbReference type="RefSeq" id="WP_328983439.1">
    <property type="nucleotide sequence ID" value="NZ_CP121472.1"/>
</dbReference>
<accession>A0ABZ0SAR7</accession>
<dbReference type="PANTHER" id="PTHR33678">
    <property type="entry name" value="BLL1576 PROTEIN"/>
    <property type="match status" value="1"/>
</dbReference>
<gene>
    <name evidence="2" type="ORF">Thiowin_02656</name>
</gene>
<proteinExistence type="predicted"/>
<protein>
    <submittedName>
        <fullName evidence="2">Transposase</fullName>
    </submittedName>
</protein>
<organism evidence="2 3">
    <name type="scientific">Thiorhodovibrio winogradskyi</name>
    <dbReference type="NCBI Taxonomy" id="77007"/>
    <lineage>
        <taxon>Bacteria</taxon>
        <taxon>Pseudomonadati</taxon>
        <taxon>Pseudomonadota</taxon>
        <taxon>Gammaproteobacteria</taxon>
        <taxon>Chromatiales</taxon>
        <taxon>Chromatiaceae</taxon>
        <taxon>Thiorhodovibrio</taxon>
    </lineage>
</organism>
<dbReference type="Proteomes" id="UP001432180">
    <property type="component" value="Chromosome"/>
</dbReference>
<name>A0ABZ0SAR7_9GAMM</name>
<sequence length="391" mass="44101">MPTSLNGKHFGAELRRYMLYQYHHCHVTQPLLHEQLREWGIDISVGQVDALLSGGNEDFFAEKDQLLTTGLEVSRYITVDDSGARHQGHNGYVTQIGNDWFAWFASTGSKSRINFLQLLHAGGITYALTPHALTYLSEEHLPKEPLRRLQAYPQMTITGTTAWEAHLDALGITRERHRRIATEGALLGGLIDKGFSLDLVIVSDGAGQFAILLHALCWVHAERLVHKLIPLNDQHRLDQARVRGQIWDLYADLKAYQRDPDPALIPVLEARFETIFTEQTSFATLNQTLKRLHRHKQKLLLVLKRPEIVLHTNGSEGDIRGYVKWRKISGGTRSELGKRCRDGFASLKQTCRKLGISFWDYLGDRIGGHHNIPPLPDIIRERAAATGGAVP</sequence>
<feature type="domain" description="Transposase IS66 central" evidence="1">
    <location>
        <begin position="201"/>
        <end position="337"/>
    </location>
</feature>
<evidence type="ECO:0000313" key="2">
    <source>
        <dbReference type="EMBL" id="WPL17629.1"/>
    </source>
</evidence>
<dbReference type="EMBL" id="CP121472">
    <property type="protein sequence ID" value="WPL17629.1"/>
    <property type="molecule type" value="Genomic_DNA"/>
</dbReference>
<evidence type="ECO:0000259" key="1">
    <source>
        <dbReference type="Pfam" id="PF03050"/>
    </source>
</evidence>
<dbReference type="InterPro" id="IPR052344">
    <property type="entry name" value="Transposase-related"/>
</dbReference>
<keyword evidence="3" id="KW-1185">Reference proteome</keyword>
<reference evidence="2 3" key="1">
    <citation type="journal article" date="2023" name="Microorganisms">
        <title>Thiorhodovibrio frisius and Trv. litoralis spp. nov., Two Novel Members from a Clade of Fastidious Purple Sulfur Bacteria That Exhibit Unique Red-Shifted Light-Harvesting Capabilities.</title>
        <authorList>
            <person name="Methner A."/>
            <person name="Kuzyk S.B."/>
            <person name="Petersen J."/>
            <person name="Bauer S."/>
            <person name="Brinkmann H."/>
            <person name="Sichau K."/>
            <person name="Wanner G."/>
            <person name="Wolf J."/>
            <person name="Neumann-Schaal M."/>
            <person name="Henke P."/>
            <person name="Tank M."/>
            <person name="Sproer C."/>
            <person name="Bunk B."/>
            <person name="Overmann J."/>
        </authorList>
    </citation>
    <scope>NUCLEOTIDE SEQUENCE [LARGE SCALE GENOMIC DNA]</scope>
    <source>
        <strain evidence="2 3">DSM 6702</strain>
    </source>
</reference>
<dbReference type="InterPro" id="IPR004291">
    <property type="entry name" value="Transposase_IS66_central"/>
</dbReference>